<evidence type="ECO:0000313" key="4">
    <source>
        <dbReference type="Proteomes" id="UP000030671"/>
    </source>
</evidence>
<protein>
    <submittedName>
        <fullName evidence="3">Uncharacterized protein</fullName>
    </submittedName>
</protein>
<dbReference type="InParanoid" id="W4JUR6"/>
<feature type="chain" id="PRO_5004845005" evidence="2">
    <location>
        <begin position="23"/>
        <end position="112"/>
    </location>
</feature>
<evidence type="ECO:0000256" key="1">
    <source>
        <dbReference type="SAM" id="MobiDB-lite"/>
    </source>
</evidence>
<dbReference type="EMBL" id="KI925464">
    <property type="protein sequence ID" value="ETW76815.1"/>
    <property type="molecule type" value="Genomic_DNA"/>
</dbReference>
<keyword evidence="2" id="KW-0732">Signal</keyword>
<reference evidence="3 4" key="1">
    <citation type="journal article" date="2012" name="New Phytol.">
        <title>Insight into trade-off between wood decay and parasitism from the genome of a fungal forest pathogen.</title>
        <authorList>
            <person name="Olson A."/>
            <person name="Aerts A."/>
            <person name="Asiegbu F."/>
            <person name="Belbahri L."/>
            <person name="Bouzid O."/>
            <person name="Broberg A."/>
            <person name="Canback B."/>
            <person name="Coutinho P.M."/>
            <person name="Cullen D."/>
            <person name="Dalman K."/>
            <person name="Deflorio G."/>
            <person name="van Diepen L.T."/>
            <person name="Dunand C."/>
            <person name="Duplessis S."/>
            <person name="Durling M."/>
            <person name="Gonthier P."/>
            <person name="Grimwood J."/>
            <person name="Fossdal C.G."/>
            <person name="Hansson D."/>
            <person name="Henrissat B."/>
            <person name="Hietala A."/>
            <person name="Himmelstrand K."/>
            <person name="Hoffmeister D."/>
            <person name="Hogberg N."/>
            <person name="James T.Y."/>
            <person name="Karlsson M."/>
            <person name="Kohler A."/>
            <person name="Kues U."/>
            <person name="Lee Y.H."/>
            <person name="Lin Y.C."/>
            <person name="Lind M."/>
            <person name="Lindquist E."/>
            <person name="Lombard V."/>
            <person name="Lucas S."/>
            <person name="Lunden K."/>
            <person name="Morin E."/>
            <person name="Murat C."/>
            <person name="Park J."/>
            <person name="Raffaello T."/>
            <person name="Rouze P."/>
            <person name="Salamov A."/>
            <person name="Schmutz J."/>
            <person name="Solheim H."/>
            <person name="Stahlberg J."/>
            <person name="Velez H."/>
            <person name="de Vries R.P."/>
            <person name="Wiebenga A."/>
            <person name="Woodward S."/>
            <person name="Yakovlev I."/>
            <person name="Garbelotto M."/>
            <person name="Martin F."/>
            <person name="Grigoriev I.V."/>
            <person name="Stenlid J."/>
        </authorList>
    </citation>
    <scope>NUCLEOTIDE SEQUENCE [LARGE SCALE GENOMIC DNA]</scope>
    <source>
        <strain evidence="3 4">TC 32-1</strain>
    </source>
</reference>
<accession>W4JUR6</accession>
<sequence length="112" mass="12157">MFRTFGVIGCALWNGALDAVKGIVVVVQGLQGYDVQLNEEERVRASSRTLFSTDVEDSIDRHKRTLKALHLPEGGIAVDEEELPPQALARCGYPETTSEVEGESSTLLSSGH</sequence>
<organism evidence="3 4">
    <name type="scientific">Heterobasidion irregulare (strain TC 32-1)</name>
    <dbReference type="NCBI Taxonomy" id="747525"/>
    <lineage>
        <taxon>Eukaryota</taxon>
        <taxon>Fungi</taxon>
        <taxon>Dikarya</taxon>
        <taxon>Basidiomycota</taxon>
        <taxon>Agaricomycotina</taxon>
        <taxon>Agaricomycetes</taxon>
        <taxon>Russulales</taxon>
        <taxon>Bondarzewiaceae</taxon>
        <taxon>Heterobasidion</taxon>
        <taxon>Heterobasidion annosum species complex</taxon>
    </lineage>
</organism>
<dbReference type="HOGENOM" id="CLU_2146197_0_0_1"/>
<feature type="signal peptide" evidence="2">
    <location>
        <begin position="1"/>
        <end position="22"/>
    </location>
</feature>
<feature type="region of interest" description="Disordered" evidence="1">
    <location>
        <begin position="93"/>
        <end position="112"/>
    </location>
</feature>
<gene>
    <name evidence="3" type="ORF">HETIRDRAFT_106204</name>
</gene>
<feature type="compositionally biased region" description="Low complexity" evidence="1">
    <location>
        <begin position="95"/>
        <end position="112"/>
    </location>
</feature>
<dbReference type="Proteomes" id="UP000030671">
    <property type="component" value="Unassembled WGS sequence"/>
</dbReference>
<dbReference type="AlphaFoldDB" id="W4JUR6"/>
<dbReference type="GeneID" id="20666140"/>
<evidence type="ECO:0000256" key="2">
    <source>
        <dbReference type="SAM" id="SignalP"/>
    </source>
</evidence>
<proteinExistence type="predicted"/>
<dbReference type="RefSeq" id="XP_009551684.1">
    <property type="nucleotide sequence ID" value="XM_009553389.1"/>
</dbReference>
<name>W4JUR6_HETIT</name>
<keyword evidence="4" id="KW-1185">Reference proteome</keyword>
<dbReference type="KEGG" id="hir:HETIRDRAFT_106204"/>
<evidence type="ECO:0000313" key="3">
    <source>
        <dbReference type="EMBL" id="ETW76815.1"/>
    </source>
</evidence>